<sequence>MERVLGIWVDGKLNMSQQCALAAKRANRVLGCIKHSVASRSREVIVPLYTALVWPHLEYCVQFWAPQYKKAIKLLECVQRRATKMVKGLEGKTYEEWLRSLGLFSLEKKRLRGDLITVYNFLKGDSRGGSADLLFLVTSDRTRGNGMKLHQGKFRLDIRKRLFTERVVGHWNRLPREVVMAPSLSELKERLDDALSCMV</sequence>
<reference evidence="1 2" key="1">
    <citation type="submission" date="2024-06" db="EMBL/GenBank/DDBJ databases">
        <title>The draft genome of Grus japonensis, version 3.</title>
        <authorList>
            <person name="Nabeshima K."/>
            <person name="Suzuki S."/>
            <person name="Onuma M."/>
        </authorList>
    </citation>
    <scope>NUCLEOTIDE SEQUENCE [LARGE SCALE GENOMIC DNA]</scope>
    <source>
        <strain evidence="1 2">451A</strain>
    </source>
</reference>
<dbReference type="EMBL" id="BAAFJT010000339">
    <property type="protein sequence ID" value="GAB0210005.1"/>
    <property type="molecule type" value="Genomic_DNA"/>
</dbReference>
<comment type="caution">
    <text evidence="1">The sequence shown here is derived from an EMBL/GenBank/DDBJ whole genome shotgun (WGS) entry which is preliminary data.</text>
</comment>
<evidence type="ECO:0008006" key="3">
    <source>
        <dbReference type="Google" id="ProtNLM"/>
    </source>
</evidence>
<evidence type="ECO:0000313" key="1">
    <source>
        <dbReference type="EMBL" id="GAB0210005.1"/>
    </source>
</evidence>
<proteinExistence type="predicted"/>
<accession>A0ABC9YIX7</accession>
<dbReference type="AlphaFoldDB" id="A0ABC9YIX7"/>
<gene>
    <name evidence="1" type="ORF">GRJ2_003466300</name>
</gene>
<dbReference type="PANTHER" id="PTHR33332">
    <property type="entry name" value="REVERSE TRANSCRIPTASE DOMAIN-CONTAINING PROTEIN"/>
    <property type="match status" value="1"/>
</dbReference>
<name>A0ABC9YIX7_GRUJA</name>
<dbReference type="Proteomes" id="UP001623348">
    <property type="component" value="Unassembled WGS sequence"/>
</dbReference>
<organism evidence="1 2">
    <name type="scientific">Grus japonensis</name>
    <name type="common">Japanese crane</name>
    <name type="synonym">Red-crowned crane</name>
    <dbReference type="NCBI Taxonomy" id="30415"/>
    <lineage>
        <taxon>Eukaryota</taxon>
        <taxon>Metazoa</taxon>
        <taxon>Chordata</taxon>
        <taxon>Craniata</taxon>
        <taxon>Vertebrata</taxon>
        <taxon>Euteleostomi</taxon>
        <taxon>Archelosauria</taxon>
        <taxon>Archosauria</taxon>
        <taxon>Dinosauria</taxon>
        <taxon>Saurischia</taxon>
        <taxon>Theropoda</taxon>
        <taxon>Coelurosauria</taxon>
        <taxon>Aves</taxon>
        <taxon>Neognathae</taxon>
        <taxon>Neoaves</taxon>
        <taxon>Gruiformes</taxon>
        <taxon>Gruidae</taxon>
        <taxon>Grus</taxon>
    </lineage>
</organism>
<protein>
    <recommendedName>
        <fullName evidence="3">Reverse transcriptase</fullName>
    </recommendedName>
</protein>
<keyword evidence="2" id="KW-1185">Reference proteome</keyword>
<evidence type="ECO:0000313" key="2">
    <source>
        <dbReference type="Proteomes" id="UP001623348"/>
    </source>
</evidence>